<dbReference type="InterPro" id="IPR005119">
    <property type="entry name" value="LysR_subst-bd"/>
</dbReference>
<evidence type="ECO:0000259" key="5">
    <source>
        <dbReference type="PROSITE" id="PS50931"/>
    </source>
</evidence>
<proteinExistence type="inferred from homology"/>
<sequence>MQSPNDPMLDLRRVRQFVTLAETLNFRRAAERLNMAQPPLSVSIQKLEADIGLRLFERGGAGGVSLTASGKAALADARKLLFHNSQMLIAARAAKEGTGGALVIGFVGSTMQGLLQKSLRIFRAEYPNVELVLKESISTRIVENVESGEFDIGLIRTPLLISTQLRVVPLITEPFMAALPAGNSLSQKAELLMSDLASEPFVFYSREQAAGLQAMAMLACHRAGFSPKINQEATQIQTVLSLVESGLGVALVPSTMRNYIIDRVVYRAIADISDAAEIGLSLALPEMANPVAQKFCEVARSVFL</sequence>
<keyword evidence="7" id="KW-1185">Reference proteome</keyword>
<dbReference type="PANTHER" id="PTHR30346:SF17">
    <property type="entry name" value="LYSR FAMILY TRANSCRIPTIONAL REGULATOR"/>
    <property type="match status" value="1"/>
</dbReference>
<evidence type="ECO:0000256" key="4">
    <source>
        <dbReference type="ARBA" id="ARBA00023163"/>
    </source>
</evidence>
<gene>
    <name evidence="6" type="ORF">C7402_11899</name>
</gene>
<dbReference type="Gene3D" id="1.10.10.10">
    <property type="entry name" value="Winged helix-like DNA-binding domain superfamily/Winged helix DNA-binding domain"/>
    <property type="match status" value="1"/>
</dbReference>
<dbReference type="EMBL" id="QEOB01000018">
    <property type="protein sequence ID" value="PVX75167.1"/>
    <property type="molecule type" value="Genomic_DNA"/>
</dbReference>
<feature type="domain" description="HTH lysR-type" evidence="5">
    <location>
        <begin position="9"/>
        <end position="67"/>
    </location>
</feature>
<dbReference type="InterPro" id="IPR036388">
    <property type="entry name" value="WH-like_DNA-bd_sf"/>
</dbReference>
<dbReference type="PANTHER" id="PTHR30346">
    <property type="entry name" value="TRANSCRIPTIONAL DUAL REGULATOR HCAR-RELATED"/>
    <property type="match status" value="1"/>
</dbReference>
<evidence type="ECO:0000256" key="2">
    <source>
        <dbReference type="ARBA" id="ARBA00023015"/>
    </source>
</evidence>
<dbReference type="Pfam" id="PF00126">
    <property type="entry name" value="HTH_1"/>
    <property type="match status" value="1"/>
</dbReference>
<dbReference type="SUPFAM" id="SSF53850">
    <property type="entry name" value="Periplasmic binding protein-like II"/>
    <property type="match status" value="1"/>
</dbReference>
<keyword evidence="2" id="KW-0805">Transcription regulation</keyword>
<organism evidence="6 7">
    <name type="scientific">Paraburkholderia unamae</name>
    <dbReference type="NCBI Taxonomy" id="219649"/>
    <lineage>
        <taxon>Bacteria</taxon>
        <taxon>Pseudomonadati</taxon>
        <taxon>Pseudomonadota</taxon>
        <taxon>Betaproteobacteria</taxon>
        <taxon>Burkholderiales</taxon>
        <taxon>Burkholderiaceae</taxon>
        <taxon>Paraburkholderia</taxon>
    </lineage>
</organism>
<accession>A0ABX5KDS4</accession>
<dbReference type="RefSeq" id="WP_224040996.1">
    <property type="nucleotide sequence ID" value="NZ_CAJZAT010000162.1"/>
</dbReference>
<protein>
    <submittedName>
        <fullName evidence="6">LysR family transcriptional regulator</fullName>
    </submittedName>
</protein>
<reference evidence="6 7" key="1">
    <citation type="submission" date="2018-05" db="EMBL/GenBank/DDBJ databases">
        <title>Genomic Encyclopedia of Type Strains, Phase IV (KMG-V): Genome sequencing to study the core and pangenomes of soil and plant-associated prokaryotes.</title>
        <authorList>
            <person name="Whitman W."/>
        </authorList>
    </citation>
    <scope>NUCLEOTIDE SEQUENCE [LARGE SCALE GENOMIC DNA]</scope>
    <source>
        <strain evidence="6 7">SCZa-39</strain>
    </source>
</reference>
<dbReference type="Gene3D" id="3.40.190.10">
    <property type="entry name" value="Periplasmic binding protein-like II"/>
    <property type="match status" value="2"/>
</dbReference>
<comment type="similarity">
    <text evidence="1">Belongs to the LysR transcriptional regulatory family.</text>
</comment>
<dbReference type="Proteomes" id="UP000245712">
    <property type="component" value="Unassembled WGS sequence"/>
</dbReference>
<evidence type="ECO:0000313" key="7">
    <source>
        <dbReference type="Proteomes" id="UP000245712"/>
    </source>
</evidence>
<name>A0ABX5KDS4_9BURK</name>
<dbReference type="InterPro" id="IPR036390">
    <property type="entry name" value="WH_DNA-bd_sf"/>
</dbReference>
<evidence type="ECO:0000313" key="6">
    <source>
        <dbReference type="EMBL" id="PVX75167.1"/>
    </source>
</evidence>
<dbReference type="PROSITE" id="PS50931">
    <property type="entry name" value="HTH_LYSR"/>
    <property type="match status" value="1"/>
</dbReference>
<evidence type="ECO:0000256" key="1">
    <source>
        <dbReference type="ARBA" id="ARBA00009437"/>
    </source>
</evidence>
<dbReference type="InterPro" id="IPR000847">
    <property type="entry name" value="LysR_HTH_N"/>
</dbReference>
<keyword evidence="4" id="KW-0804">Transcription</keyword>
<dbReference type="CDD" id="cd08414">
    <property type="entry name" value="PBP2_LTTR_aromatics_like"/>
    <property type="match status" value="1"/>
</dbReference>
<evidence type="ECO:0000256" key="3">
    <source>
        <dbReference type="ARBA" id="ARBA00023125"/>
    </source>
</evidence>
<keyword evidence="3" id="KW-0238">DNA-binding</keyword>
<comment type="caution">
    <text evidence="6">The sequence shown here is derived from an EMBL/GenBank/DDBJ whole genome shotgun (WGS) entry which is preliminary data.</text>
</comment>
<dbReference type="PRINTS" id="PR00039">
    <property type="entry name" value="HTHLYSR"/>
</dbReference>
<dbReference type="SUPFAM" id="SSF46785">
    <property type="entry name" value="Winged helix' DNA-binding domain"/>
    <property type="match status" value="1"/>
</dbReference>
<dbReference type="Pfam" id="PF03466">
    <property type="entry name" value="LysR_substrate"/>
    <property type="match status" value="1"/>
</dbReference>